<dbReference type="GO" id="GO:0004519">
    <property type="term" value="F:endonuclease activity"/>
    <property type="evidence" value="ECO:0007669"/>
    <property type="project" value="UniProtKB-KW"/>
</dbReference>
<dbReference type="GO" id="GO:0016787">
    <property type="term" value="F:hydrolase activity"/>
    <property type="evidence" value="ECO:0007669"/>
    <property type="project" value="UniProtKB-KW"/>
</dbReference>
<evidence type="ECO:0000256" key="3">
    <source>
        <dbReference type="ARBA" id="ARBA00022722"/>
    </source>
</evidence>
<dbReference type="SUPFAM" id="SSF143011">
    <property type="entry name" value="RelE-like"/>
    <property type="match status" value="1"/>
</dbReference>
<dbReference type="PANTHER" id="PTHR38039:SF1">
    <property type="entry name" value="TOXIN YOEB"/>
    <property type="match status" value="1"/>
</dbReference>
<evidence type="ECO:0000313" key="7">
    <source>
        <dbReference type="EMBL" id="PWE00187.1"/>
    </source>
</evidence>
<dbReference type="RefSeq" id="WP_109263810.1">
    <property type="nucleotide sequence ID" value="NZ_QEWP01000004.1"/>
</dbReference>
<comment type="similarity">
    <text evidence="1">Belongs to the YoeB family.</text>
</comment>
<protein>
    <recommendedName>
        <fullName evidence="6">Putative mRNA interferase YoeB</fullName>
    </recommendedName>
</protein>
<name>A0A2U2BAX3_9BACT</name>
<proteinExistence type="inferred from homology"/>
<reference evidence="7 8" key="1">
    <citation type="submission" date="2018-05" db="EMBL/GenBank/DDBJ databases">
        <title>Marinilabilia rubrum sp. nov., isolated from saltern sediment.</title>
        <authorList>
            <person name="Zhang R."/>
        </authorList>
    </citation>
    <scope>NUCLEOTIDE SEQUENCE [LARGE SCALE GENOMIC DNA]</scope>
    <source>
        <strain evidence="7 8">WTE16</strain>
    </source>
</reference>
<accession>A0A2U2BAX3</accession>
<evidence type="ECO:0000256" key="6">
    <source>
        <dbReference type="ARBA" id="ARBA00030388"/>
    </source>
</evidence>
<dbReference type="GO" id="GO:0006401">
    <property type="term" value="P:RNA catabolic process"/>
    <property type="evidence" value="ECO:0007669"/>
    <property type="project" value="InterPro"/>
</dbReference>
<keyword evidence="3" id="KW-0540">Nuclease</keyword>
<dbReference type="InterPro" id="IPR009614">
    <property type="entry name" value="YoeB_toxin"/>
</dbReference>
<dbReference type="EMBL" id="QEWP01000004">
    <property type="protein sequence ID" value="PWE00187.1"/>
    <property type="molecule type" value="Genomic_DNA"/>
</dbReference>
<evidence type="ECO:0000256" key="2">
    <source>
        <dbReference type="ARBA" id="ARBA00022649"/>
    </source>
</evidence>
<dbReference type="Gene3D" id="3.30.2310.20">
    <property type="entry name" value="RelE-like"/>
    <property type="match status" value="1"/>
</dbReference>
<keyword evidence="2" id="KW-1277">Toxin-antitoxin system</keyword>
<keyword evidence="4" id="KW-0255">Endonuclease</keyword>
<dbReference type="InterPro" id="IPR035093">
    <property type="entry name" value="RelE/ParE_toxin_dom_sf"/>
</dbReference>
<dbReference type="Proteomes" id="UP000244956">
    <property type="component" value="Unassembled WGS sequence"/>
</dbReference>
<evidence type="ECO:0000256" key="1">
    <source>
        <dbReference type="ARBA" id="ARBA00008172"/>
    </source>
</evidence>
<keyword evidence="8" id="KW-1185">Reference proteome</keyword>
<dbReference type="GO" id="GO:0045892">
    <property type="term" value="P:negative regulation of DNA-templated transcription"/>
    <property type="evidence" value="ECO:0007669"/>
    <property type="project" value="TreeGrafter"/>
</dbReference>
<comment type="caution">
    <text evidence="7">The sequence shown here is derived from an EMBL/GenBank/DDBJ whole genome shotgun (WGS) entry which is preliminary data.</text>
</comment>
<sequence>MSYVLEFTKVALADIEKHKKAGDKAVLKKIAKLLNEIKENPAEGTGRVELLKYGLAGKYARRINHKHRLVYSIEEEIITVHVLSLWGHYGDK</sequence>
<dbReference type="AlphaFoldDB" id="A0A2U2BAX3"/>
<dbReference type="NCBIfam" id="TIGR02116">
    <property type="entry name" value="toxin_Txe_YoeB"/>
    <property type="match status" value="1"/>
</dbReference>
<organism evidence="7 8">
    <name type="scientific">Marinilabilia rubra</name>
    <dbReference type="NCBI Taxonomy" id="2162893"/>
    <lineage>
        <taxon>Bacteria</taxon>
        <taxon>Pseudomonadati</taxon>
        <taxon>Bacteroidota</taxon>
        <taxon>Bacteroidia</taxon>
        <taxon>Marinilabiliales</taxon>
        <taxon>Marinilabiliaceae</taxon>
        <taxon>Marinilabilia</taxon>
    </lineage>
</organism>
<evidence type="ECO:0000256" key="5">
    <source>
        <dbReference type="ARBA" id="ARBA00022801"/>
    </source>
</evidence>
<gene>
    <name evidence="7" type="ORF">DDZ16_07490</name>
</gene>
<dbReference type="Pfam" id="PF06769">
    <property type="entry name" value="YoeB_toxin"/>
    <property type="match status" value="1"/>
</dbReference>
<keyword evidence="5" id="KW-0378">Hydrolase</keyword>
<dbReference type="PANTHER" id="PTHR38039">
    <property type="entry name" value="TOXIN YOEB"/>
    <property type="match status" value="1"/>
</dbReference>
<dbReference type="OrthoDB" id="9801102at2"/>
<evidence type="ECO:0000256" key="4">
    <source>
        <dbReference type="ARBA" id="ARBA00022759"/>
    </source>
</evidence>
<evidence type="ECO:0000313" key="8">
    <source>
        <dbReference type="Proteomes" id="UP000244956"/>
    </source>
</evidence>